<dbReference type="Pfam" id="PF13360">
    <property type="entry name" value="PQQ_2"/>
    <property type="match status" value="1"/>
</dbReference>
<dbReference type="PANTHER" id="PTHR32303:SF23">
    <property type="entry name" value="POLYVINYLALCOHOL DEHYDROGENASE-LIKE PROTEIN"/>
    <property type="match status" value="1"/>
</dbReference>
<dbReference type="OrthoDB" id="416253at2759"/>
<comment type="similarity">
    <text evidence="2">Belongs to the bacterial PQQ dehydrogenase family.</text>
</comment>
<evidence type="ECO:0000256" key="2">
    <source>
        <dbReference type="ARBA" id="ARBA00008156"/>
    </source>
</evidence>
<evidence type="ECO:0000256" key="1">
    <source>
        <dbReference type="ARBA" id="ARBA00001931"/>
    </source>
</evidence>
<name>A0A8B8LBF1_ABRPR</name>
<dbReference type="AlphaFoldDB" id="A0A8B8LBF1"/>
<sequence length="189" mass="19693">MMLTIDVNGTKQDIVVAVQKSGFSWALNRDNGKLSWVTAAGPGGFGGGGTWGAATDEKNVYTNIVNSDNKNFTLKPSNKNITTGGWVAMEVGNGKILWSIANPTNATTNGPVTVANGIIFVGSTDIEGFIYAINGNTGDIVWSYKTGSTVFGGMSVSDGCIYLGNGYKIGFGLLTGNYTAGTSLYAFCV</sequence>
<dbReference type="InterPro" id="IPR002372">
    <property type="entry name" value="PQQ_rpt_dom"/>
</dbReference>
<dbReference type="PANTHER" id="PTHR32303">
    <property type="entry name" value="QUINOPROTEIN ALCOHOL DEHYDROGENASE (CYTOCHROME C)"/>
    <property type="match status" value="1"/>
</dbReference>
<evidence type="ECO:0000256" key="3">
    <source>
        <dbReference type="ARBA" id="ARBA00023002"/>
    </source>
</evidence>
<reference evidence="6" key="2">
    <citation type="submission" date="2025-08" db="UniProtKB">
        <authorList>
            <consortium name="RefSeq"/>
        </authorList>
    </citation>
    <scope>IDENTIFICATION</scope>
    <source>
        <tissue evidence="6">Young leaves</tissue>
    </source>
</reference>
<dbReference type="SMART" id="SM00564">
    <property type="entry name" value="PQQ"/>
    <property type="match status" value="1"/>
</dbReference>
<feature type="domain" description="Pyrrolo-quinoline quinone repeat" evidence="4">
    <location>
        <begin position="86"/>
        <end position="163"/>
    </location>
</feature>
<proteinExistence type="inferred from homology"/>
<evidence type="ECO:0000259" key="4">
    <source>
        <dbReference type="Pfam" id="PF13360"/>
    </source>
</evidence>
<comment type="cofactor">
    <cofactor evidence="1">
        <name>pyrroloquinoline quinone</name>
        <dbReference type="ChEBI" id="CHEBI:58442"/>
    </cofactor>
</comment>
<organism evidence="5 6">
    <name type="scientific">Abrus precatorius</name>
    <name type="common">Indian licorice</name>
    <name type="synonym">Glycine abrus</name>
    <dbReference type="NCBI Taxonomy" id="3816"/>
    <lineage>
        <taxon>Eukaryota</taxon>
        <taxon>Viridiplantae</taxon>
        <taxon>Streptophyta</taxon>
        <taxon>Embryophyta</taxon>
        <taxon>Tracheophyta</taxon>
        <taxon>Spermatophyta</taxon>
        <taxon>Magnoliopsida</taxon>
        <taxon>eudicotyledons</taxon>
        <taxon>Gunneridae</taxon>
        <taxon>Pentapetalae</taxon>
        <taxon>rosids</taxon>
        <taxon>fabids</taxon>
        <taxon>Fabales</taxon>
        <taxon>Fabaceae</taxon>
        <taxon>Papilionoideae</taxon>
        <taxon>50 kb inversion clade</taxon>
        <taxon>NPAAA clade</taxon>
        <taxon>indigoferoid/millettioid clade</taxon>
        <taxon>Abreae</taxon>
        <taxon>Abrus</taxon>
    </lineage>
</organism>
<keyword evidence="5" id="KW-1185">Reference proteome</keyword>
<accession>A0A8B8LBF1</accession>
<reference evidence="5" key="1">
    <citation type="journal article" date="2019" name="Toxins">
        <title>Detection of Abrin-Like and Prepropulchellin-Like Toxin Genes and Transcripts Using Whole Genome Sequencing and Full-Length Transcript Sequencing of Abrus precatorius.</title>
        <authorList>
            <person name="Hovde B.T."/>
            <person name="Daligault H.E."/>
            <person name="Hanschen E.R."/>
            <person name="Kunde Y.A."/>
            <person name="Johnson M.B."/>
            <person name="Starkenburg S.R."/>
            <person name="Johnson S.L."/>
        </authorList>
    </citation>
    <scope>NUCLEOTIDE SEQUENCE [LARGE SCALE GENOMIC DNA]</scope>
</reference>
<evidence type="ECO:0000313" key="6">
    <source>
        <dbReference type="RefSeq" id="XP_027353565.1"/>
    </source>
</evidence>
<dbReference type="GeneID" id="113863957"/>
<dbReference type="GO" id="GO:0016491">
    <property type="term" value="F:oxidoreductase activity"/>
    <property type="evidence" value="ECO:0007669"/>
    <property type="project" value="UniProtKB-KW"/>
</dbReference>
<dbReference type="RefSeq" id="XP_027353565.1">
    <property type="nucleotide sequence ID" value="XM_027497764.1"/>
</dbReference>
<dbReference type="Proteomes" id="UP000694853">
    <property type="component" value="Unplaced"/>
</dbReference>
<keyword evidence="3" id="KW-0560">Oxidoreductase</keyword>
<dbReference type="Gene3D" id="2.140.10.10">
    <property type="entry name" value="Quinoprotein alcohol dehydrogenase-like superfamily"/>
    <property type="match status" value="1"/>
</dbReference>
<dbReference type="InterPro" id="IPR018391">
    <property type="entry name" value="PQQ_b-propeller_rpt"/>
</dbReference>
<dbReference type="InterPro" id="IPR011047">
    <property type="entry name" value="Quinoprotein_ADH-like_sf"/>
</dbReference>
<dbReference type="SUPFAM" id="SSF50998">
    <property type="entry name" value="Quinoprotein alcohol dehydrogenase-like"/>
    <property type="match status" value="1"/>
</dbReference>
<protein>
    <submittedName>
        <fullName evidence="6">Uncharacterized protein LOC113863957</fullName>
    </submittedName>
</protein>
<evidence type="ECO:0000313" key="5">
    <source>
        <dbReference type="Proteomes" id="UP000694853"/>
    </source>
</evidence>
<gene>
    <name evidence="6" type="primary">LOC113863957</name>
</gene>
<dbReference type="KEGG" id="aprc:113863957"/>